<dbReference type="InterPro" id="IPR050259">
    <property type="entry name" value="SDR"/>
</dbReference>
<protein>
    <submittedName>
        <fullName evidence="2">SDR family oxidoreductase</fullName>
    </submittedName>
</protein>
<gene>
    <name evidence="2" type="ORF">KCQ71_04790</name>
</gene>
<dbReference type="InterPro" id="IPR002347">
    <property type="entry name" value="SDR_fam"/>
</dbReference>
<dbReference type="PRINTS" id="PR00080">
    <property type="entry name" value="SDRFAMILY"/>
</dbReference>
<dbReference type="Proteomes" id="UP000826651">
    <property type="component" value="Unassembled WGS sequence"/>
</dbReference>
<sequence length="248" mass="26112">MTPRNVLVTGAAGGMCGGINARLARAGHTLLCADLNLAAAETAAETVRAVGGTAHAFTVDVTDAESIRDMDAAAEDAVGRVDVVVNAAGILDRKYLVDHDDASFERALGVNLVGPFRMIQRFTPGMVERGWGRIINISSIAGVTGYPYPSYAASKAGLSNLTRSLVIDLWGTGVTVNAICPGVVDTPMVIEDVRRQVPRKVPTERVIDPEEIGALATFLISDDARSINGADLLVDGGATGYFQLFDRP</sequence>
<dbReference type="PANTHER" id="PTHR42879">
    <property type="entry name" value="3-OXOACYL-(ACYL-CARRIER-PROTEIN) REDUCTASE"/>
    <property type="match status" value="1"/>
</dbReference>
<name>A0ABS7S597_9MICO</name>
<dbReference type="SUPFAM" id="SSF51735">
    <property type="entry name" value="NAD(P)-binding Rossmann-fold domains"/>
    <property type="match status" value="1"/>
</dbReference>
<dbReference type="InterPro" id="IPR036291">
    <property type="entry name" value="NAD(P)-bd_dom_sf"/>
</dbReference>
<comment type="similarity">
    <text evidence="1">Belongs to the short-chain dehydrogenases/reductases (SDR) family.</text>
</comment>
<dbReference type="RefSeq" id="WP_223403420.1">
    <property type="nucleotide sequence ID" value="NZ_JAGSHT010000005.1"/>
</dbReference>
<dbReference type="Gene3D" id="3.40.50.720">
    <property type="entry name" value="NAD(P)-binding Rossmann-like Domain"/>
    <property type="match status" value="1"/>
</dbReference>
<accession>A0ABS7S597</accession>
<evidence type="ECO:0000313" key="2">
    <source>
        <dbReference type="EMBL" id="MBZ2195457.1"/>
    </source>
</evidence>
<keyword evidence="3" id="KW-1185">Reference proteome</keyword>
<dbReference type="CDD" id="cd05233">
    <property type="entry name" value="SDR_c"/>
    <property type="match status" value="1"/>
</dbReference>
<dbReference type="EMBL" id="JAGSHT010000005">
    <property type="protein sequence ID" value="MBZ2195457.1"/>
    <property type="molecule type" value="Genomic_DNA"/>
</dbReference>
<dbReference type="PANTHER" id="PTHR42879:SF2">
    <property type="entry name" value="3-OXOACYL-[ACYL-CARRIER-PROTEIN] REDUCTASE FABG"/>
    <property type="match status" value="1"/>
</dbReference>
<evidence type="ECO:0000256" key="1">
    <source>
        <dbReference type="ARBA" id="ARBA00006484"/>
    </source>
</evidence>
<reference evidence="2 3" key="1">
    <citation type="submission" date="2021-04" db="EMBL/GenBank/DDBJ databases">
        <title>Ruania sp. nov., isolated from sandy soil of mangrove forest.</title>
        <authorList>
            <person name="Ge X."/>
            <person name="Huang R."/>
            <person name="Liu W."/>
        </authorList>
    </citation>
    <scope>NUCLEOTIDE SEQUENCE [LARGE SCALE GENOMIC DNA]</scope>
    <source>
        <strain evidence="2 3">N2-46</strain>
    </source>
</reference>
<evidence type="ECO:0000313" key="3">
    <source>
        <dbReference type="Proteomes" id="UP000826651"/>
    </source>
</evidence>
<comment type="caution">
    <text evidence="2">The sequence shown here is derived from an EMBL/GenBank/DDBJ whole genome shotgun (WGS) entry which is preliminary data.</text>
</comment>
<dbReference type="PRINTS" id="PR00081">
    <property type="entry name" value="GDHRDH"/>
</dbReference>
<organism evidence="2 3">
    <name type="scientific">Occultella gossypii</name>
    <dbReference type="NCBI Taxonomy" id="2800820"/>
    <lineage>
        <taxon>Bacteria</taxon>
        <taxon>Bacillati</taxon>
        <taxon>Actinomycetota</taxon>
        <taxon>Actinomycetes</taxon>
        <taxon>Micrococcales</taxon>
        <taxon>Ruaniaceae</taxon>
        <taxon>Occultella</taxon>
    </lineage>
</organism>
<proteinExistence type="inferred from homology"/>
<dbReference type="Pfam" id="PF13561">
    <property type="entry name" value="adh_short_C2"/>
    <property type="match status" value="1"/>
</dbReference>